<dbReference type="EMBL" id="CCNB01000045">
    <property type="protein sequence ID" value="CDX46167.1"/>
    <property type="molecule type" value="Genomic_DNA"/>
</dbReference>
<dbReference type="AlphaFoldDB" id="A0A090FX23"/>
<accession>A0A090FX23</accession>
<proteinExistence type="predicted"/>
<evidence type="ECO:0000313" key="2">
    <source>
        <dbReference type="Proteomes" id="UP000046373"/>
    </source>
</evidence>
<gene>
    <name evidence="1" type="ORF">MPLDJ20_80231</name>
</gene>
<reference evidence="1 2" key="1">
    <citation type="submission" date="2014-08" db="EMBL/GenBank/DDBJ databases">
        <authorList>
            <person name="Moulin Lionel"/>
        </authorList>
    </citation>
    <scope>NUCLEOTIDE SEQUENCE [LARGE SCALE GENOMIC DNA]</scope>
</reference>
<name>A0A090FX23_MESPL</name>
<organism evidence="1 2">
    <name type="scientific">Mesorhizobium plurifarium</name>
    <dbReference type="NCBI Taxonomy" id="69974"/>
    <lineage>
        <taxon>Bacteria</taxon>
        <taxon>Pseudomonadati</taxon>
        <taxon>Pseudomonadota</taxon>
        <taxon>Alphaproteobacteria</taxon>
        <taxon>Hyphomicrobiales</taxon>
        <taxon>Phyllobacteriaceae</taxon>
        <taxon>Mesorhizobium</taxon>
    </lineage>
</organism>
<protein>
    <submittedName>
        <fullName evidence="1">Uncharacterized protein</fullName>
    </submittedName>
</protein>
<evidence type="ECO:0000313" key="1">
    <source>
        <dbReference type="EMBL" id="CDX46167.1"/>
    </source>
</evidence>
<sequence>MRPHINDKRNFRAIGLALLFDNSAYSTRSSNSLEFRRYHKVLGLALMKN</sequence>
<dbReference type="Proteomes" id="UP000046373">
    <property type="component" value="Unassembled WGS sequence"/>
</dbReference>